<comment type="caution">
    <text evidence="6">The sequence shown here is derived from an EMBL/GenBank/DDBJ whole genome shotgun (WGS) entry which is preliminary data.</text>
</comment>
<dbReference type="Gene3D" id="3.30.500.10">
    <property type="entry name" value="MHC class I-like antigen recognition-like"/>
    <property type="match status" value="3"/>
</dbReference>
<feature type="domain" description="Ig-like" evidence="5">
    <location>
        <begin position="467"/>
        <end position="556"/>
    </location>
</feature>
<feature type="domain" description="Ig-like" evidence="5">
    <location>
        <begin position="777"/>
        <end position="866"/>
    </location>
</feature>
<dbReference type="Proteomes" id="UP000281406">
    <property type="component" value="Unassembled WGS sequence"/>
</dbReference>
<evidence type="ECO:0000256" key="1">
    <source>
        <dbReference type="ARBA" id="ARBA00023180"/>
    </source>
</evidence>
<dbReference type="SUPFAM" id="SSF48726">
    <property type="entry name" value="Immunoglobulin"/>
    <property type="match status" value="3"/>
</dbReference>
<dbReference type="InterPro" id="IPR003597">
    <property type="entry name" value="Ig_C1-set"/>
</dbReference>
<evidence type="ECO:0000259" key="5">
    <source>
        <dbReference type="PROSITE" id="PS50835"/>
    </source>
</evidence>
<dbReference type="InterPro" id="IPR036179">
    <property type="entry name" value="Ig-like_dom_sf"/>
</dbReference>
<dbReference type="Gene3D" id="2.60.40.10">
    <property type="entry name" value="Immunoglobulins"/>
    <property type="match status" value="3"/>
</dbReference>
<keyword evidence="1" id="KW-0325">Glycoprotein</keyword>
<keyword evidence="3" id="KW-1133">Transmembrane helix</keyword>
<dbReference type="AlphaFoldDB" id="A0A3N0YUW7"/>
<dbReference type="FunFam" id="3.30.500.10:FF:000007">
    <property type="entry name" value="Major histocompatibility complex class I LDA"/>
    <property type="match status" value="2"/>
</dbReference>
<keyword evidence="4" id="KW-0732">Signal</keyword>
<feature type="transmembrane region" description="Helical" evidence="3">
    <location>
        <begin position="567"/>
        <end position="589"/>
    </location>
</feature>
<evidence type="ECO:0000256" key="2">
    <source>
        <dbReference type="ARBA" id="ARBA00023319"/>
    </source>
</evidence>
<feature type="signal peptide" evidence="4">
    <location>
        <begin position="1"/>
        <end position="22"/>
    </location>
</feature>
<feature type="domain" description="Ig-like" evidence="5">
    <location>
        <begin position="212"/>
        <end position="282"/>
    </location>
</feature>
<keyword evidence="3" id="KW-0812">Transmembrane</keyword>
<dbReference type="InterPro" id="IPR007110">
    <property type="entry name" value="Ig-like_dom"/>
</dbReference>
<proteinExistence type="predicted"/>
<dbReference type="GO" id="GO:0006955">
    <property type="term" value="P:immune response"/>
    <property type="evidence" value="ECO:0007669"/>
    <property type="project" value="TreeGrafter"/>
</dbReference>
<sequence length="872" mass="99378">MDAILYLFLLSLPIAAPKGSHSLWVLATYIKGQTPFPEFSYVVMLDDVRVLYYNGEKKTLIPRGNTTTEDDVFNSNVLLTISDNIQSSFMEKWVVATNNVNKTYSVLALQRLVVCELRDDGEPGQMITRDAVRGSTTDELLYVDKNFTYQGNLNVSSQVLNVHLKISMWNHEHLYRPFCIKTLKGYLEKRRNQVNRKVKPKVRLFKPSGSHVSCLATGFYPRHINLTLFRDGQPVPDHEITGGDLLPNGDGTYQMRKSLEISADKHKYTCSATHLSLDNKLDIDLGSHSLCLHSTYIKGKTLLPEFSYSLMLDDIVVGQFNSKTWTYVPIGNTTNEDDVIDPQNIRIISKFMYDDFVERWILLDDGNLTDSLTVQQRMVMCELLDNDKPGQMITRSSSTEGFTTDELRYLDGKFTYNGTSYITQQELKLLLELSMWRHEHLYYPACIKTLKNYLKKRGHQVKKRVKPRVKLIQKVNTDVGGFRVSCLATGFYPRHINLTLFRDGQPVSDHEITGGDLLPNGDGTYQMRKSLEISADKHKYTCSATHLSLDNKLDITLEFDPGEPFKLVIPSVLIVLALLLMFGTGAVLYKCRKRLQTGRTGSHSLWVLITYIKGNTQLPEFIVTLMLDDMTITYYDSEIDTYVPRGNTTNEDDLHNLGGNTAIGGDLYAFLVDTSSYRNHTGLYVHQFLGLCELLDNDKPGHFIIKNAFSGSTTDEMRYFDGKFTFKGVLKDFEYENNPYLQTIMWYHEVFSYPSCLNTLRYYLKKRGAQVKRKVKPRVRLIQKANSDSGGFRVSCLATGFYPRHINLTLFRDEQPVSDHEITGGDLLPNGDGTYQMSKSLEISADKHKYTCSATHLSLDNKLDVTLGKDFR</sequence>
<dbReference type="GO" id="GO:0009897">
    <property type="term" value="C:external side of plasma membrane"/>
    <property type="evidence" value="ECO:0007669"/>
    <property type="project" value="TreeGrafter"/>
</dbReference>
<keyword evidence="2" id="KW-0393">Immunoglobulin domain</keyword>
<dbReference type="InterPro" id="IPR037055">
    <property type="entry name" value="MHC_I-like_Ag-recog_sf"/>
</dbReference>
<dbReference type="PANTHER" id="PTHR16675:SF191">
    <property type="entry name" value="CLASS I HISTOCOMPATIBILITY ANTIGEN, F10 ALPHA CHAIN-LIKE-RELATED"/>
    <property type="match status" value="1"/>
</dbReference>
<dbReference type="InterPro" id="IPR013783">
    <property type="entry name" value="Ig-like_fold"/>
</dbReference>
<dbReference type="InterPro" id="IPR011162">
    <property type="entry name" value="MHC_I/II-like_Ag-recog"/>
</dbReference>
<name>A0A3N0YUW7_ANAGA</name>
<feature type="chain" id="PRO_5018325186" evidence="4">
    <location>
        <begin position="23"/>
        <end position="872"/>
    </location>
</feature>
<dbReference type="PANTHER" id="PTHR16675">
    <property type="entry name" value="MHC CLASS I-RELATED"/>
    <property type="match status" value="1"/>
</dbReference>
<dbReference type="SMART" id="SM00407">
    <property type="entry name" value="IGc1"/>
    <property type="match status" value="3"/>
</dbReference>
<evidence type="ECO:0000313" key="7">
    <source>
        <dbReference type="Proteomes" id="UP000281406"/>
    </source>
</evidence>
<protein>
    <submittedName>
        <fullName evidence="6">Major histocompatibility complex class I-related gene protein</fullName>
    </submittedName>
</protein>
<reference evidence="6 7" key="1">
    <citation type="submission" date="2018-10" db="EMBL/GenBank/DDBJ databases">
        <title>Genome assembly for a Yunnan-Guizhou Plateau 3E fish, Anabarilius grahami (Regan), and its evolutionary and genetic applications.</title>
        <authorList>
            <person name="Jiang W."/>
        </authorList>
    </citation>
    <scope>NUCLEOTIDE SEQUENCE [LARGE SCALE GENOMIC DNA]</scope>
    <source>
        <strain evidence="6">AG-KIZ</strain>
        <tissue evidence="6">Muscle</tissue>
    </source>
</reference>
<dbReference type="SUPFAM" id="SSF54452">
    <property type="entry name" value="MHC antigen-recognition domain"/>
    <property type="match status" value="3"/>
</dbReference>
<dbReference type="PROSITE" id="PS00290">
    <property type="entry name" value="IG_MHC"/>
    <property type="match status" value="2"/>
</dbReference>
<keyword evidence="3" id="KW-0472">Membrane</keyword>
<gene>
    <name evidence="6" type="ORF">DPX16_0782</name>
</gene>
<dbReference type="OrthoDB" id="8936120at2759"/>
<dbReference type="PROSITE" id="PS50835">
    <property type="entry name" value="IG_LIKE"/>
    <property type="match status" value="3"/>
</dbReference>
<organism evidence="6 7">
    <name type="scientific">Anabarilius grahami</name>
    <name type="common">Kanglang fish</name>
    <name type="synonym">Barilius grahami</name>
    <dbReference type="NCBI Taxonomy" id="495550"/>
    <lineage>
        <taxon>Eukaryota</taxon>
        <taxon>Metazoa</taxon>
        <taxon>Chordata</taxon>
        <taxon>Craniata</taxon>
        <taxon>Vertebrata</taxon>
        <taxon>Euteleostomi</taxon>
        <taxon>Actinopterygii</taxon>
        <taxon>Neopterygii</taxon>
        <taxon>Teleostei</taxon>
        <taxon>Ostariophysi</taxon>
        <taxon>Cypriniformes</taxon>
        <taxon>Xenocyprididae</taxon>
        <taxon>Xenocypridinae</taxon>
        <taxon>Xenocypridinae incertae sedis</taxon>
        <taxon>Anabarilius</taxon>
    </lineage>
</organism>
<evidence type="ECO:0000256" key="3">
    <source>
        <dbReference type="SAM" id="Phobius"/>
    </source>
</evidence>
<dbReference type="GO" id="GO:0005615">
    <property type="term" value="C:extracellular space"/>
    <property type="evidence" value="ECO:0007669"/>
    <property type="project" value="TreeGrafter"/>
</dbReference>
<evidence type="ECO:0000256" key="4">
    <source>
        <dbReference type="SAM" id="SignalP"/>
    </source>
</evidence>
<dbReference type="Pfam" id="PF07654">
    <property type="entry name" value="C1-set"/>
    <property type="match status" value="3"/>
</dbReference>
<dbReference type="InterPro" id="IPR003006">
    <property type="entry name" value="Ig/MHC_CS"/>
</dbReference>
<evidence type="ECO:0000313" key="6">
    <source>
        <dbReference type="EMBL" id="ROL49982.1"/>
    </source>
</evidence>
<dbReference type="EMBL" id="RJVU01024002">
    <property type="protein sequence ID" value="ROL49982.1"/>
    <property type="molecule type" value="Genomic_DNA"/>
</dbReference>
<keyword evidence="7" id="KW-1185">Reference proteome</keyword>
<accession>A0A3N0YUW7</accession>
<dbReference type="InterPro" id="IPR050208">
    <property type="entry name" value="MHC_class-I_related"/>
</dbReference>